<dbReference type="AlphaFoldDB" id="A0A9I9DV26"/>
<evidence type="ECO:0000313" key="1">
    <source>
        <dbReference type="EnsemblPlants" id="MELO3C024025.2.1"/>
    </source>
</evidence>
<proteinExistence type="predicted"/>
<dbReference type="Gramene" id="MELO3C024025.2.1">
    <property type="protein sequence ID" value="MELO3C024025.2.1"/>
    <property type="gene ID" value="MELO3C024025.2"/>
</dbReference>
<sequence length="54" mass="6006">MATKGWLVTPELVVKSLLMSPKVVVEDWSTMIIEGDIRRLVDKLPNSGNKYSCG</sequence>
<reference evidence="1" key="1">
    <citation type="submission" date="2023-03" db="UniProtKB">
        <authorList>
            <consortium name="EnsemblPlants"/>
        </authorList>
    </citation>
    <scope>IDENTIFICATION</scope>
</reference>
<accession>A0A9I9DV26</accession>
<organism evidence="1">
    <name type="scientific">Cucumis melo</name>
    <name type="common">Muskmelon</name>
    <dbReference type="NCBI Taxonomy" id="3656"/>
    <lineage>
        <taxon>Eukaryota</taxon>
        <taxon>Viridiplantae</taxon>
        <taxon>Streptophyta</taxon>
        <taxon>Embryophyta</taxon>
        <taxon>Tracheophyta</taxon>
        <taxon>Spermatophyta</taxon>
        <taxon>Magnoliopsida</taxon>
        <taxon>eudicotyledons</taxon>
        <taxon>Gunneridae</taxon>
        <taxon>Pentapetalae</taxon>
        <taxon>rosids</taxon>
        <taxon>fabids</taxon>
        <taxon>Cucurbitales</taxon>
        <taxon>Cucurbitaceae</taxon>
        <taxon>Benincaseae</taxon>
        <taxon>Cucumis</taxon>
    </lineage>
</organism>
<name>A0A9I9DV26_CUCME</name>
<dbReference type="EnsemblPlants" id="MELO3C024025.2.1">
    <property type="protein sequence ID" value="MELO3C024025.2.1"/>
    <property type="gene ID" value="MELO3C024025.2"/>
</dbReference>
<protein>
    <submittedName>
        <fullName evidence="1">Uncharacterized protein</fullName>
    </submittedName>
</protein>